<dbReference type="CDD" id="cd06325">
    <property type="entry name" value="PBP1_ABC_unchar_transporter"/>
    <property type="match status" value="1"/>
</dbReference>
<dbReference type="PANTHER" id="PTHR35271">
    <property type="entry name" value="ABC TRANSPORTER, SUBSTRATE-BINDING LIPOPROTEIN-RELATED"/>
    <property type="match status" value="1"/>
</dbReference>
<dbReference type="InterPro" id="IPR007487">
    <property type="entry name" value="ABC_transpt-TYRBP-like"/>
</dbReference>
<dbReference type="Pfam" id="PF04392">
    <property type="entry name" value="ABC_sub_bind"/>
    <property type="match status" value="1"/>
</dbReference>
<accession>A0A1T4JH88</accession>
<protein>
    <submittedName>
        <fullName evidence="2">Putative ABC transport system substrate-binding protein</fullName>
    </submittedName>
</protein>
<feature type="signal peptide" evidence="1">
    <location>
        <begin position="1"/>
        <end position="21"/>
    </location>
</feature>
<sequence length="329" mass="34861">MKKITVISASILLLAAAGSYAAPKKQKPVKIGIAKIVQHQALDDVERGVIDAIKDAGIEAEYDLQNANGDVGTAAQIANQFKSKKVDAAVGIATPIAVALATTLKTTPVIFGTVTDPVGAGLVSTLEHGERNITGMSDAIPTEQHIQLFKEVAGIKTLGYIYTSNEDNSASALELVKKGCREAGIELVTQSITKSDEVKQAAEAIVNRVDGIYLTTDNTVFSAIASLVNVFGKAKKPIFSGDVTAAKEGGIFMASGFNYYKAGRATGEIVVQVLNGKKCTEIPVRFMTDPSDSDFLIDLDVAKKCGITVDKKYIDSANMIFQNGKLTEK</sequence>
<keyword evidence="3" id="KW-1185">Reference proteome</keyword>
<keyword evidence="1" id="KW-0732">Signal</keyword>
<reference evidence="2 3" key="1">
    <citation type="submission" date="2017-02" db="EMBL/GenBank/DDBJ databases">
        <authorList>
            <person name="Peterson S.W."/>
        </authorList>
    </citation>
    <scope>NUCLEOTIDE SEQUENCE [LARGE SCALE GENOMIC DNA]</scope>
    <source>
        <strain evidence="2 3">ATCC BAA-908</strain>
    </source>
</reference>
<evidence type="ECO:0000313" key="2">
    <source>
        <dbReference type="EMBL" id="SJZ29523.1"/>
    </source>
</evidence>
<proteinExistence type="predicted"/>
<dbReference type="GeneID" id="78315348"/>
<dbReference type="Proteomes" id="UP000190423">
    <property type="component" value="Unassembled WGS sequence"/>
</dbReference>
<dbReference type="AlphaFoldDB" id="A0A1T4JH88"/>
<dbReference type="InterPro" id="IPR028082">
    <property type="entry name" value="Peripla_BP_I"/>
</dbReference>
<dbReference type="OrthoDB" id="9776955at2"/>
<evidence type="ECO:0000256" key="1">
    <source>
        <dbReference type="SAM" id="SignalP"/>
    </source>
</evidence>
<organism evidence="2 3">
    <name type="scientific">Treponema porcinum</name>
    <dbReference type="NCBI Taxonomy" id="261392"/>
    <lineage>
        <taxon>Bacteria</taxon>
        <taxon>Pseudomonadati</taxon>
        <taxon>Spirochaetota</taxon>
        <taxon>Spirochaetia</taxon>
        <taxon>Spirochaetales</taxon>
        <taxon>Treponemataceae</taxon>
        <taxon>Treponema</taxon>
    </lineage>
</organism>
<feature type="chain" id="PRO_5012233547" evidence="1">
    <location>
        <begin position="22"/>
        <end position="329"/>
    </location>
</feature>
<dbReference type="PANTHER" id="PTHR35271:SF1">
    <property type="entry name" value="ABC TRANSPORTER, SUBSTRATE-BINDING LIPOPROTEIN"/>
    <property type="match status" value="1"/>
</dbReference>
<dbReference type="RefSeq" id="WP_078931953.1">
    <property type="nucleotide sequence ID" value="NZ_FUWG01000002.1"/>
</dbReference>
<gene>
    <name evidence="2" type="ORF">SAMN02745149_00024</name>
</gene>
<name>A0A1T4JH88_TREPO</name>
<dbReference type="Gene3D" id="3.40.50.2300">
    <property type="match status" value="2"/>
</dbReference>
<dbReference type="STRING" id="261392.SAMN02745149_00024"/>
<dbReference type="SUPFAM" id="SSF53822">
    <property type="entry name" value="Periplasmic binding protein-like I"/>
    <property type="match status" value="1"/>
</dbReference>
<dbReference type="EMBL" id="FUWG01000002">
    <property type="protein sequence ID" value="SJZ29523.1"/>
    <property type="molecule type" value="Genomic_DNA"/>
</dbReference>
<evidence type="ECO:0000313" key="3">
    <source>
        <dbReference type="Proteomes" id="UP000190423"/>
    </source>
</evidence>